<organism evidence="3 4">
    <name type="scientific">Dioscorea cayennensis subsp. rotundata</name>
    <name type="common">White Guinea yam</name>
    <name type="synonym">Dioscorea rotundata</name>
    <dbReference type="NCBI Taxonomy" id="55577"/>
    <lineage>
        <taxon>Eukaryota</taxon>
        <taxon>Viridiplantae</taxon>
        <taxon>Streptophyta</taxon>
        <taxon>Embryophyta</taxon>
        <taxon>Tracheophyta</taxon>
        <taxon>Spermatophyta</taxon>
        <taxon>Magnoliopsida</taxon>
        <taxon>Liliopsida</taxon>
        <taxon>Dioscoreales</taxon>
        <taxon>Dioscoreaceae</taxon>
        <taxon>Dioscorea</taxon>
    </lineage>
</organism>
<dbReference type="InterPro" id="IPR032675">
    <property type="entry name" value="LRR_dom_sf"/>
</dbReference>
<dbReference type="SMART" id="SM00256">
    <property type="entry name" value="FBOX"/>
    <property type="match status" value="1"/>
</dbReference>
<dbReference type="Proteomes" id="UP001515500">
    <property type="component" value="Chromosome 10"/>
</dbReference>
<dbReference type="RefSeq" id="XP_039133076.1">
    <property type="nucleotide sequence ID" value="XM_039277142.1"/>
</dbReference>
<accession>A0AB40C023</accession>
<dbReference type="AlphaFoldDB" id="A0AB40C023"/>
<keyword evidence="3" id="KW-1185">Reference proteome</keyword>
<protein>
    <submittedName>
        <fullName evidence="4">LOW QUALITY PROTEIN: F-box/LRR-repeat protein 2</fullName>
    </submittedName>
</protein>
<sequence length="470" mass="51486">MDSLLCDELLQEILLRLPKSSSSSISLVSKRWLSLLRSSTSSLAIRLPHPLPPSPILFLSLLLSHFPSLSSLTLLSHPLSDHHLSSHHLLLSISTSPSASHLSSLRLLPRISISPSSLHLPSLSHLTSLHLPSIRPLSFQWLIFFPSLKSLSLIQSTYERPSPYSSSSSTTTTTTPPDDSPISPLPLESLSLTGIHSSDHGLSWLYRRCSNLRKLLLRTCDGTGDDLSFSYCLPSLHSLDLRTCRTIADRVLLRAADHCHSLTSLTLYDGASHHALHHFLTRRSSHLLSLDLRLPLDLDDAHLLAFPRSLSTLSLQSCCLVSSDALRSLSGSSIQTLALLNCDVVERSPGLLSFLAQTLNQLKTIDLSHNDTLADKELIAMLASCKGLTEIRLKGCRSLTDAVVPAIVKASGARLEFVDVSRCRLMSVDAIESLISNARRLKGVCVEADKLSKVAEKLMWQRGIELSLVS</sequence>
<feature type="domain" description="F-box" evidence="2">
    <location>
        <begin position="5"/>
        <end position="45"/>
    </location>
</feature>
<dbReference type="SUPFAM" id="SSF52047">
    <property type="entry name" value="RNI-like"/>
    <property type="match status" value="1"/>
</dbReference>
<dbReference type="SUPFAM" id="SSF81383">
    <property type="entry name" value="F-box domain"/>
    <property type="match status" value="1"/>
</dbReference>
<proteinExistence type="predicted"/>
<dbReference type="Gene3D" id="3.80.10.10">
    <property type="entry name" value="Ribonuclease Inhibitor"/>
    <property type="match status" value="1"/>
</dbReference>
<evidence type="ECO:0000313" key="3">
    <source>
        <dbReference type="Proteomes" id="UP001515500"/>
    </source>
</evidence>
<evidence type="ECO:0000313" key="4">
    <source>
        <dbReference type="RefSeq" id="XP_039133076.1"/>
    </source>
</evidence>
<gene>
    <name evidence="4" type="primary">LOC120270124</name>
</gene>
<dbReference type="GO" id="GO:0031146">
    <property type="term" value="P:SCF-dependent proteasomal ubiquitin-dependent protein catabolic process"/>
    <property type="evidence" value="ECO:0007669"/>
    <property type="project" value="TreeGrafter"/>
</dbReference>
<dbReference type="GeneID" id="120270124"/>
<dbReference type="PANTHER" id="PTHR13318:SF77">
    <property type="entry name" value="F-BOX DOMAIN-CONTAINING PROTEIN"/>
    <property type="match status" value="1"/>
</dbReference>
<feature type="region of interest" description="Disordered" evidence="1">
    <location>
        <begin position="160"/>
        <end position="183"/>
    </location>
</feature>
<evidence type="ECO:0000259" key="2">
    <source>
        <dbReference type="SMART" id="SM00256"/>
    </source>
</evidence>
<name>A0AB40C023_DIOCR</name>
<evidence type="ECO:0000256" key="1">
    <source>
        <dbReference type="SAM" id="MobiDB-lite"/>
    </source>
</evidence>
<dbReference type="PANTHER" id="PTHR13318">
    <property type="entry name" value="PARTNER OF PAIRED, ISOFORM B-RELATED"/>
    <property type="match status" value="1"/>
</dbReference>
<dbReference type="InterPro" id="IPR036047">
    <property type="entry name" value="F-box-like_dom_sf"/>
</dbReference>
<dbReference type="InterPro" id="IPR001810">
    <property type="entry name" value="F-box_dom"/>
</dbReference>
<reference evidence="4" key="1">
    <citation type="submission" date="2025-08" db="UniProtKB">
        <authorList>
            <consortium name="RefSeq"/>
        </authorList>
    </citation>
    <scope>IDENTIFICATION</scope>
</reference>
<dbReference type="Pfam" id="PF00646">
    <property type="entry name" value="F-box"/>
    <property type="match status" value="1"/>
</dbReference>
<dbReference type="GO" id="GO:0019005">
    <property type="term" value="C:SCF ubiquitin ligase complex"/>
    <property type="evidence" value="ECO:0007669"/>
    <property type="project" value="TreeGrafter"/>
</dbReference>